<evidence type="ECO:0000256" key="5">
    <source>
        <dbReference type="ARBA" id="ARBA00022692"/>
    </source>
</evidence>
<dbReference type="PANTHER" id="PTHR30003:SF0">
    <property type="entry name" value="GLYCOLATE PERMEASE GLCA-RELATED"/>
    <property type="match status" value="1"/>
</dbReference>
<comment type="caution">
    <text evidence="10">The sequence shown here is derived from an EMBL/GenBank/DDBJ whole genome shotgun (WGS) entry which is preliminary data.</text>
</comment>
<evidence type="ECO:0000256" key="2">
    <source>
        <dbReference type="ARBA" id="ARBA00010100"/>
    </source>
</evidence>
<dbReference type="RefSeq" id="WP_136721508.1">
    <property type="nucleotide sequence ID" value="NZ_SUMC01000001.1"/>
</dbReference>
<feature type="transmembrane region" description="Helical" evidence="8">
    <location>
        <begin position="404"/>
        <end position="422"/>
    </location>
</feature>
<feature type="transmembrane region" description="Helical" evidence="8">
    <location>
        <begin position="194"/>
        <end position="213"/>
    </location>
</feature>
<feature type="transmembrane region" description="Helical" evidence="8">
    <location>
        <begin position="38"/>
        <end position="57"/>
    </location>
</feature>
<feature type="transmembrane region" description="Helical" evidence="8">
    <location>
        <begin position="434"/>
        <end position="456"/>
    </location>
</feature>
<dbReference type="Pfam" id="PF02652">
    <property type="entry name" value="Lactate_perm"/>
    <property type="match status" value="1"/>
</dbReference>
<keyword evidence="3 8" id="KW-0813">Transport</keyword>
<protein>
    <recommendedName>
        <fullName evidence="8">L-lactate permease</fullName>
    </recommendedName>
</protein>
<comment type="function">
    <text evidence="8">Uptake of L-lactate across the membrane. Can also transport D-lactate and glycolate.</text>
</comment>
<organism evidence="10 11">
    <name type="scientific">Actinacidiphila oryziradicis</name>
    <dbReference type="NCBI Taxonomy" id="2571141"/>
    <lineage>
        <taxon>Bacteria</taxon>
        <taxon>Bacillati</taxon>
        <taxon>Actinomycetota</taxon>
        <taxon>Actinomycetes</taxon>
        <taxon>Kitasatosporales</taxon>
        <taxon>Streptomycetaceae</taxon>
        <taxon>Actinacidiphila</taxon>
    </lineage>
</organism>
<feature type="transmembrane region" description="Helical" evidence="8">
    <location>
        <begin position="368"/>
        <end position="392"/>
    </location>
</feature>
<dbReference type="Proteomes" id="UP000305778">
    <property type="component" value="Unassembled WGS sequence"/>
</dbReference>
<dbReference type="EMBL" id="SUMC01000001">
    <property type="protein sequence ID" value="TKA13348.1"/>
    <property type="molecule type" value="Genomic_DNA"/>
</dbReference>
<feature type="compositionally biased region" description="Low complexity" evidence="9">
    <location>
        <begin position="283"/>
        <end position="294"/>
    </location>
</feature>
<keyword evidence="7 8" id="KW-0472">Membrane</keyword>
<accession>A0A4U0SUV2</accession>
<feature type="region of interest" description="Disordered" evidence="9">
    <location>
        <begin position="275"/>
        <end position="294"/>
    </location>
</feature>
<evidence type="ECO:0000256" key="9">
    <source>
        <dbReference type="SAM" id="MobiDB-lite"/>
    </source>
</evidence>
<reference evidence="10 11" key="1">
    <citation type="submission" date="2019-04" db="EMBL/GenBank/DDBJ databases">
        <title>Streptomyces oryziradicis sp. nov., a novel actinomycete isolated from rhizosphere soil of rice (Oryza sativa L.).</title>
        <authorList>
            <person name="Li C."/>
        </authorList>
    </citation>
    <scope>NUCLEOTIDE SEQUENCE [LARGE SCALE GENOMIC DNA]</scope>
    <source>
        <strain evidence="10 11">NEAU-C40</strain>
    </source>
</reference>
<keyword evidence="11" id="KW-1185">Reference proteome</keyword>
<feature type="transmembrane region" description="Helical" evidence="8">
    <location>
        <begin position="225"/>
        <end position="245"/>
    </location>
</feature>
<dbReference type="GO" id="GO:0015295">
    <property type="term" value="F:solute:proton symporter activity"/>
    <property type="evidence" value="ECO:0007669"/>
    <property type="project" value="TreeGrafter"/>
</dbReference>
<comment type="similarity">
    <text evidence="2 8">Belongs to the lactate permease family.</text>
</comment>
<sequence>MYEQMLNPVGGSALWSSLVAALPLLAVFVLLGSGRLRAHWTALAGLAVAVVLAVLVYDMPAGQALSAALEGAAFGLFPIMWIVVNALWIYRMTVDSGHFDVLRRSFGKVSDDQRLQAVVIAFCFGALLEALAGFGTPVAVTSVMLIAVGFTPLRAAVVALVANTAPVAYGAIAIPVITLSNVTGYPVRELGATIGRQTPVLAVIVPLVLVYLVDGRRGLRETWQPALLGGVVFGIAQFTCASYGPVELTDIVAALASAAVLVGWTRLPRVRRAREVAAEEPPDANGGTDTAGTLTTVRTGTQVTDDAPAEVVRAYAPYAAIIAVFSVAQIPAVKELLAKGVHAVTWPGLHVVSSAGKPVSFSTYNFNWLPAGGTLLLLAGVISAIVLGTGAGRAVRAYGANLRQLAPAVATVVCVLGLAYVMNLSGQTATIGHALASATAILAVLSPVLGWIGTAITGSDTSSNALFGTLQVTAAKDAGLSPTLLAAANSSGGVLGKMVSPQNLAIVAAAAHLHGQEGTIFRRVVGYSVGLLALLCLLVWLQSTAALSWMLP</sequence>
<evidence type="ECO:0000256" key="7">
    <source>
        <dbReference type="ARBA" id="ARBA00023136"/>
    </source>
</evidence>
<dbReference type="PANTHER" id="PTHR30003">
    <property type="entry name" value="L-LACTATE PERMEASE"/>
    <property type="match status" value="1"/>
</dbReference>
<evidence type="ECO:0000256" key="8">
    <source>
        <dbReference type="RuleBase" id="RU365092"/>
    </source>
</evidence>
<feature type="transmembrane region" description="Helical" evidence="8">
    <location>
        <begin position="315"/>
        <end position="333"/>
    </location>
</feature>
<keyword evidence="4 8" id="KW-1003">Cell membrane</keyword>
<feature type="transmembrane region" description="Helical" evidence="8">
    <location>
        <begin position="72"/>
        <end position="94"/>
    </location>
</feature>
<keyword evidence="5 8" id="KW-0812">Transmembrane</keyword>
<dbReference type="InterPro" id="IPR003804">
    <property type="entry name" value="Lactate_perm"/>
</dbReference>
<comment type="subcellular location">
    <subcellularLocation>
        <location evidence="1 8">Cell membrane</location>
        <topology evidence="1 8">Multi-pass membrane protein</topology>
    </subcellularLocation>
</comment>
<evidence type="ECO:0000256" key="3">
    <source>
        <dbReference type="ARBA" id="ARBA00022448"/>
    </source>
</evidence>
<keyword evidence="6 8" id="KW-1133">Transmembrane helix</keyword>
<name>A0A4U0SUV2_9ACTN</name>
<feature type="transmembrane region" description="Helical" evidence="8">
    <location>
        <begin position="115"/>
        <end position="134"/>
    </location>
</feature>
<evidence type="ECO:0000256" key="4">
    <source>
        <dbReference type="ARBA" id="ARBA00022475"/>
    </source>
</evidence>
<dbReference type="NCBIfam" id="TIGR00795">
    <property type="entry name" value="lctP"/>
    <property type="match status" value="1"/>
</dbReference>
<evidence type="ECO:0000256" key="1">
    <source>
        <dbReference type="ARBA" id="ARBA00004651"/>
    </source>
</evidence>
<dbReference type="GO" id="GO:0005886">
    <property type="term" value="C:plasma membrane"/>
    <property type="evidence" value="ECO:0007669"/>
    <property type="project" value="UniProtKB-SubCell"/>
</dbReference>
<feature type="transmembrane region" description="Helical" evidence="8">
    <location>
        <begin position="12"/>
        <end position="31"/>
    </location>
</feature>
<evidence type="ECO:0000256" key="6">
    <source>
        <dbReference type="ARBA" id="ARBA00022989"/>
    </source>
</evidence>
<gene>
    <name evidence="10" type="ORF">FCI23_01165</name>
</gene>
<dbReference type="AlphaFoldDB" id="A0A4U0SUV2"/>
<evidence type="ECO:0000313" key="10">
    <source>
        <dbReference type="EMBL" id="TKA13348.1"/>
    </source>
</evidence>
<feature type="transmembrane region" description="Helical" evidence="8">
    <location>
        <begin position="524"/>
        <end position="551"/>
    </location>
</feature>
<evidence type="ECO:0000313" key="11">
    <source>
        <dbReference type="Proteomes" id="UP000305778"/>
    </source>
</evidence>
<dbReference type="OrthoDB" id="9761056at2"/>
<dbReference type="GO" id="GO:0015129">
    <property type="term" value="F:lactate transmembrane transporter activity"/>
    <property type="evidence" value="ECO:0007669"/>
    <property type="project" value="UniProtKB-UniRule"/>
</dbReference>
<proteinExistence type="inferred from homology"/>